<feature type="transmembrane region" description="Helical" evidence="4">
    <location>
        <begin position="275"/>
        <end position="295"/>
    </location>
</feature>
<sequence>MLIATICTSLCGGILSCYFLTKLSWNNEQYNFNTIQYTQTEIQQIIDNIVVSAYQMGLDPLVEKYLRPYNQVDYLEIGNISRSVYNTYSSLSDYVDSIYVVYPYHNMVISSYGIYAWDTFNDRVWYEDSPPSQSIRWVGEHTVKRTGNLSDMESEPVITAVYQLPFYAASRPNGYIVMNIRQPALEEILLKAVFQKSHLLVTSSDYQLLASSNSLDLSDYYDQYISICKKTLPEDGKQKIHLDSGIHRVQMLKDPVNQWNYFVFSPLGDLYQTTLWGICIVACTLLFTICLAVVLSSRFRTFIYRPVEQLMKKASGEDIQKGELVEYQEFKTIHGHFDDIESENKELQHKMQELAPYLQEKFFSDLLTGQLIGPGQIRERLSFLRLDQLPYQRYVVSVIKILETDTSMFEIKQSRNEIQLLVMMAMQEQMRQLCGQEKIFFRDVGVNQESLEFIFGFSEGQYSTGKLTELHRLLAEYSKQALDTSIIVGIGHSVKEISSLQISFQQAQEVVEQNYVYGSDQIVFYRQVEKNTPVSYLNPLSYEKTLSAAMKNDNREEIVQILEDMYHMVEQSHYNIRMIRQFYIGIMNMVFLLGHEGEDGESLSASFYEITGNIYRASQLQEIHQFVLELCCKTAHRFEQQRNIKSRKLAQNIAEYLQTHFSMDLSLDQIAEEFSYTSPYINKILKIYSNTTFYDMLTEIRMKNAKQMLEDTNMQIYQISEAVGYNNTQSFIRMFKKTVGMTPGKYRQQAQDQ</sequence>
<dbReference type="GO" id="GO:0043565">
    <property type="term" value="F:sequence-specific DNA binding"/>
    <property type="evidence" value="ECO:0007669"/>
    <property type="project" value="InterPro"/>
</dbReference>
<dbReference type="AlphaFoldDB" id="A0A8J6P5J8"/>
<dbReference type="PRINTS" id="PR00032">
    <property type="entry name" value="HTHARAC"/>
</dbReference>
<keyword evidence="4" id="KW-0812">Transmembrane</keyword>
<protein>
    <submittedName>
        <fullName evidence="6">Helix-turn-helix domain-containing protein</fullName>
    </submittedName>
</protein>
<dbReference type="Proteomes" id="UP000632659">
    <property type="component" value="Unassembled WGS sequence"/>
</dbReference>
<evidence type="ECO:0000313" key="7">
    <source>
        <dbReference type="Proteomes" id="UP000632659"/>
    </source>
</evidence>
<dbReference type="EMBL" id="JACRTL010000006">
    <property type="protein sequence ID" value="MBC8611568.1"/>
    <property type="molecule type" value="Genomic_DNA"/>
</dbReference>
<dbReference type="GO" id="GO:0003700">
    <property type="term" value="F:DNA-binding transcription factor activity"/>
    <property type="evidence" value="ECO:0007669"/>
    <property type="project" value="InterPro"/>
</dbReference>
<keyword evidence="1" id="KW-0805">Transcription regulation</keyword>
<accession>A0A8J6P5J8</accession>
<dbReference type="PROSITE" id="PS00041">
    <property type="entry name" value="HTH_ARAC_FAMILY_1"/>
    <property type="match status" value="1"/>
</dbReference>
<evidence type="ECO:0000256" key="3">
    <source>
        <dbReference type="ARBA" id="ARBA00023163"/>
    </source>
</evidence>
<keyword evidence="2" id="KW-0238">DNA-binding</keyword>
<evidence type="ECO:0000259" key="5">
    <source>
        <dbReference type="PROSITE" id="PS01124"/>
    </source>
</evidence>
<keyword evidence="3" id="KW-0804">Transcription</keyword>
<dbReference type="InterPro" id="IPR018060">
    <property type="entry name" value="HTH_AraC"/>
</dbReference>
<dbReference type="SUPFAM" id="SSF46689">
    <property type="entry name" value="Homeodomain-like"/>
    <property type="match status" value="1"/>
</dbReference>
<feature type="domain" description="HTH araC/xylS-type" evidence="5">
    <location>
        <begin position="651"/>
        <end position="749"/>
    </location>
</feature>
<dbReference type="PROSITE" id="PS01124">
    <property type="entry name" value="HTH_ARAC_FAMILY_2"/>
    <property type="match status" value="1"/>
</dbReference>
<dbReference type="RefSeq" id="WP_187536698.1">
    <property type="nucleotide sequence ID" value="NZ_JACRTL010000006.1"/>
</dbReference>
<dbReference type="Pfam" id="PF12833">
    <property type="entry name" value="HTH_18"/>
    <property type="match status" value="1"/>
</dbReference>
<reference evidence="6" key="1">
    <citation type="submission" date="2020-08" db="EMBL/GenBank/DDBJ databases">
        <title>Genome public.</title>
        <authorList>
            <person name="Liu C."/>
            <person name="Sun Q."/>
        </authorList>
    </citation>
    <scope>NUCLEOTIDE SEQUENCE</scope>
    <source>
        <strain evidence="6">NSJ-15</strain>
    </source>
</reference>
<dbReference type="Gene3D" id="1.10.10.60">
    <property type="entry name" value="Homeodomain-like"/>
    <property type="match status" value="2"/>
</dbReference>
<dbReference type="InterPro" id="IPR020449">
    <property type="entry name" value="Tscrpt_reg_AraC-type_HTH"/>
</dbReference>
<organism evidence="6 7">
    <name type="scientific">Massiliimalia timonensis</name>
    <dbReference type="NCBI Taxonomy" id="1987501"/>
    <lineage>
        <taxon>Bacteria</taxon>
        <taxon>Bacillati</taxon>
        <taxon>Bacillota</taxon>
        <taxon>Clostridia</taxon>
        <taxon>Eubacteriales</taxon>
        <taxon>Oscillospiraceae</taxon>
        <taxon>Massiliimalia</taxon>
    </lineage>
</organism>
<evidence type="ECO:0000256" key="4">
    <source>
        <dbReference type="SAM" id="Phobius"/>
    </source>
</evidence>
<dbReference type="InterPro" id="IPR018062">
    <property type="entry name" value="HTH_AraC-typ_CS"/>
</dbReference>
<keyword evidence="4" id="KW-1133">Transmembrane helix</keyword>
<dbReference type="PANTHER" id="PTHR43280">
    <property type="entry name" value="ARAC-FAMILY TRANSCRIPTIONAL REGULATOR"/>
    <property type="match status" value="1"/>
</dbReference>
<dbReference type="PANTHER" id="PTHR43280:SF10">
    <property type="entry name" value="REGULATORY PROTEIN POCR"/>
    <property type="match status" value="1"/>
</dbReference>
<proteinExistence type="predicted"/>
<gene>
    <name evidence="6" type="ORF">H8702_10715</name>
</gene>
<dbReference type="InterPro" id="IPR009057">
    <property type="entry name" value="Homeodomain-like_sf"/>
</dbReference>
<keyword evidence="7" id="KW-1185">Reference proteome</keyword>
<evidence type="ECO:0000313" key="6">
    <source>
        <dbReference type="EMBL" id="MBC8611568.1"/>
    </source>
</evidence>
<comment type="caution">
    <text evidence="6">The sequence shown here is derived from an EMBL/GenBank/DDBJ whole genome shotgun (WGS) entry which is preliminary data.</text>
</comment>
<keyword evidence="4" id="KW-0472">Membrane</keyword>
<dbReference type="SMART" id="SM00342">
    <property type="entry name" value="HTH_ARAC"/>
    <property type="match status" value="1"/>
</dbReference>
<name>A0A8J6P5J8_9FIRM</name>
<evidence type="ECO:0000256" key="1">
    <source>
        <dbReference type="ARBA" id="ARBA00023015"/>
    </source>
</evidence>
<evidence type="ECO:0000256" key="2">
    <source>
        <dbReference type="ARBA" id="ARBA00023125"/>
    </source>
</evidence>